<dbReference type="WBParaSite" id="Pan_g3804.t1">
    <property type="protein sequence ID" value="Pan_g3804.t1"/>
    <property type="gene ID" value="Pan_g3804"/>
</dbReference>
<protein>
    <submittedName>
        <fullName evidence="3">Uncharacterized protein</fullName>
    </submittedName>
</protein>
<reference evidence="3" key="2">
    <citation type="submission" date="2020-10" db="UniProtKB">
        <authorList>
            <consortium name="WormBaseParasite"/>
        </authorList>
    </citation>
    <scope>IDENTIFICATION</scope>
</reference>
<feature type="compositionally biased region" description="Polar residues" evidence="1">
    <location>
        <begin position="13"/>
        <end position="24"/>
    </location>
</feature>
<dbReference type="Proteomes" id="UP000492821">
    <property type="component" value="Unassembled WGS sequence"/>
</dbReference>
<proteinExistence type="predicted"/>
<sequence length="96" mass="10813">MSIRNISEEIPVSESSGIRTPTRSTVERCSSRTYKNYENGDQVVQCRHFAMVALARALFLLFGGYNGGRGYGQTRSLGILEMTTDKHIFVDLYKSE</sequence>
<feature type="region of interest" description="Disordered" evidence="1">
    <location>
        <begin position="1"/>
        <end position="24"/>
    </location>
</feature>
<dbReference type="AlphaFoldDB" id="A0A7E4VVK2"/>
<evidence type="ECO:0000313" key="2">
    <source>
        <dbReference type="Proteomes" id="UP000492821"/>
    </source>
</evidence>
<accession>A0A7E4VVK2</accession>
<organism evidence="2 3">
    <name type="scientific">Panagrellus redivivus</name>
    <name type="common">Microworm</name>
    <dbReference type="NCBI Taxonomy" id="6233"/>
    <lineage>
        <taxon>Eukaryota</taxon>
        <taxon>Metazoa</taxon>
        <taxon>Ecdysozoa</taxon>
        <taxon>Nematoda</taxon>
        <taxon>Chromadorea</taxon>
        <taxon>Rhabditida</taxon>
        <taxon>Tylenchina</taxon>
        <taxon>Panagrolaimomorpha</taxon>
        <taxon>Panagrolaimoidea</taxon>
        <taxon>Panagrolaimidae</taxon>
        <taxon>Panagrellus</taxon>
    </lineage>
</organism>
<evidence type="ECO:0000256" key="1">
    <source>
        <dbReference type="SAM" id="MobiDB-lite"/>
    </source>
</evidence>
<keyword evidence="2" id="KW-1185">Reference proteome</keyword>
<reference evidence="2" key="1">
    <citation type="journal article" date="2013" name="Genetics">
        <title>The draft genome and transcriptome of Panagrellus redivivus are shaped by the harsh demands of a free-living lifestyle.</title>
        <authorList>
            <person name="Srinivasan J."/>
            <person name="Dillman A.R."/>
            <person name="Macchietto M.G."/>
            <person name="Heikkinen L."/>
            <person name="Lakso M."/>
            <person name="Fracchia K.M."/>
            <person name="Antoshechkin I."/>
            <person name="Mortazavi A."/>
            <person name="Wong G."/>
            <person name="Sternberg P.W."/>
        </authorList>
    </citation>
    <scope>NUCLEOTIDE SEQUENCE [LARGE SCALE GENOMIC DNA]</scope>
    <source>
        <strain evidence="2">MT8872</strain>
    </source>
</reference>
<name>A0A7E4VVK2_PANRE</name>
<evidence type="ECO:0000313" key="3">
    <source>
        <dbReference type="WBParaSite" id="Pan_g3804.t1"/>
    </source>
</evidence>